<organism evidence="2 3">
    <name type="scientific">Hymenobacter lutimineralis</name>
    <dbReference type="NCBI Taxonomy" id="2606448"/>
    <lineage>
        <taxon>Bacteria</taxon>
        <taxon>Pseudomonadati</taxon>
        <taxon>Bacteroidota</taxon>
        <taxon>Cytophagia</taxon>
        <taxon>Cytophagales</taxon>
        <taxon>Hymenobacteraceae</taxon>
        <taxon>Hymenobacter</taxon>
    </lineage>
</organism>
<evidence type="ECO:0000313" key="3">
    <source>
        <dbReference type="Proteomes" id="UP000322791"/>
    </source>
</evidence>
<gene>
    <name evidence="2" type="ORF">FY528_16775</name>
</gene>
<protein>
    <submittedName>
        <fullName evidence="2">Uncharacterized protein</fullName>
    </submittedName>
</protein>
<feature type="transmembrane region" description="Helical" evidence="1">
    <location>
        <begin position="48"/>
        <end position="72"/>
    </location>
</feature>
<evidence type="ECO:0000313" key="2">
    <source>
        <dbReference type="EMBL" id="TYZ06925.1"/>
    </source>
</evidence>
<keyword evidence="3" id="KW-1185">Reference proteome</keyword>
<dbReference type="EMBL" id="VTHL01000020">
    <property type="protein sequence ID" value="TYZ06925.1"/>
    <property type="molecule type" value="Genomic_DNA"/>
</dbReference>
<keyword evidence="1" id="KW-0812">Transmembrane</keyword>
<reference evidence="2 3" key="1">
    <citation type="submission" date="2019-08" db="EMBL/GenBank/DDBJ databases">
        <authorList>
            <person name="Seo M.-J."/>
        </authorList>
    </citation>
    <scope>NUCLEOTIDE SEQUENCE [LARGE SCALE GENOMIC DNA]</scope>
    <source>
        <strain evidence="2 3">KIGAM108</strain>
    </source>
</reference>
<name>A0A5D6UVD3_9BACT</name>
<proteinExistence type="predicted"/>
<feature type="transmembrane region" description="Helical" evidence="1">
    <location>
        <begin position="7"/>
        <end position="28"/>
    </location>
</feature>
<feature type="transmembrane region" description="Helical" evidence="1">
    <location>
        <begin position="79"/>
        <end position="99"/>
    </location>
</feature>
<dbReference type="RefSeq" id="WP_149072179.1">
    <property type="nucleotide sequence ID" value="NZ_VTHL01000020.1"/>
</dbReference>
<sequence>MHTLGLIFRGIGSIVLGFLMVILVNLPHDWLLNQVQPGSVVMGVPTTTLAATLSSGLVFLAGVAAGLVVSLVGGTHRKIILLVLAGLFLLSDLLAVLGPLRGAPLWYRVLMVVLVPLQVWIGWRLATKLKSRAGYLATVRQS</sequence>
<feature type="transmembrane region" description="Helical" evidence="1">
    <location>
        <begin position="105"/>
        <end position="123"/>
    </location>
</feature>
<keyword evidence="1" id="KW-0472">Membrane</keyword>
<dbReference type="Proteomes" id="UP000322791">
    <property type="component" value="Unassembled WGS sequence"/>
</dbReference>
<keyword evidence="1" id="KW-1133">Transmembrane helix</keyword>
<accession>A0A5D6UVD3</accession>
<evidence type="ECO:0000256" key="1">
    <source>
        <dbReference type="SAM" id="Phobius"/>
    </source>
</evidence>
<dbReference type="AlphaFoldDB" id="A0A5D6UVD3"/>
<comment type="caution">
    <text evidence="2">The sequence shown here is derived from an EMBL/GenBank/DDBJ whole genome shotgun (WGS) entry which is preliminary data.</text>
</comment>